<keyword evidence="1" id="KW-0472">Membrane</keyword>
<evidence type="ECO:0000313" key="3">
    <source>
        <dbReference type="Proteomes" id="UP000470772"/>
    </source>
</evidence>
<feature type="transmembrane region" description="Helical" evidence="1">
    <location>
        <begin position="12"/>
        <end position="33"/>
    </location>
</feature>
<proteinExistence type="predicted"/>
<sequence>MGMTEMFLKHRYGLSGLLTYLDLSMALSAGIVVAYNVSFPESRSITSSSGSSLFQILFTLVSLVMAVLTLRNTSFGLGQDFADGIIITFLQMRRKDLVFLTFYAVDVILPALFFLVSCFLVFILSSFDAGPTWELLFLLPFLFLANLSYVITILVKRPFRSFVGSVVVAIFSLFFFFFGGLVNQLILVPMDLVSFALAYFLFKGVSV</sequence>
<name>A0A6A9QLK4_SULME</name>
<feature type="transmembrane region" description="Helical" evidence="1">
    <location>
        <begin position="53"/>
        <end position="70"/>
    </location>
</feature>
<keyword evidence="1" id="KW-0812">Transmembrane</keyword>
<feature type="transmembrane region" description="Helical" evidence="1">
    <location>
        <begin position="162"/>
        <end position="179"/>
    </location>
</feature>
<protein>
    <recommendedName>
        <fullName evidence="4">ABC transporter permease</fullName>
    </recommendedName>
</protein>
<evidence type="ECO:0000256" key="1">
    <source>
        <dbReference type="SAM" id="Phobius"/>
    </source>
</evidence>
<evidence type="ECO:0000313" key="2">
    <source>
        <dbReference type="EMBL" id="MUN29876.1"/>
    </source>
</evidence>
<feature type="transmembrane region" description="Helical" evidence="1">
    <location>
        <begin position="97"/>
        <end position="123"/>
    </location>
</feature>
<dbReference type="EMBL" id="WGGD01000005">
    <property type="protein sequence ID" value="MUN29876.1"/>
    <property type="molecule type" value="Genomic_DNA"/>
</dbReference>
<feature type="transmembrane region" description="Helical" evidence="1">
    <location>
        <begin position="185"/>
        <end position="202"/>
    </location>
</feature>
<dbReference type="AlphaFoldDB" id="A0A6A9QLK4"/>
<dbReference type="Proteomes" id="UP000470772">
    <property type="component" value="Unassembled WGS sequence"/>
</dbReference>
<gene>
    <name evidence="2" type="ORF">GC250_10640</name>
</gene>
<keyword evidence="1" id="KW-1133">Transmembrane helix</keyword>
<organism evidence="2 3">
    <name type="scientific">Sulfuracidifex metallicus DSM 6482 = JCM 9184</name>
    <dbReference type="NCBI Taxonomy" id="523847"/>
    <lineage>
        <taxon>Archaea</taxon>
        <taxon>Thermoproteota</taxon>
        <taxon>Thermoprotei</taxon>
        <taxon>Sulfolobales</taxon>
        <taxon>Sulfolobaceae</taxon>
        <taxon>Sulfuracidifex</taxon>
    </lineage>
</organism>
<comment type="caution">
    <text evidence="2">The sequence shown here is derived from an EMBL/GenBank/DDBJ whole genome shotgun (WGS) entry which is preliminary data.</text>
</comment>
<keyword evidence="3" id="KW-1185">Reference proteome</keyword>
<evidence type="ECO:0008006" key="4">
    <source>
        <dbReference type="Google" id="ProtNLM"/>
    </source>
</evidence>
<dbReference type="RefSeq" id="WP_156017598.1">
    <property type="nucleotide sequence ID" value="NZ_WGGD01000005.1"/>
</dbReference>
<reference evidence="2 3" key="1">
    <citation type="submission" date="2019-10" db="EMBL/GenBank/DDBJ databases">
        <title>Sequencing and Assembly of Multiple Reported Metal-Biooxidizing Members of the Extremely Thermoacidophilic Archaeal Family Sulfolobaceae.</title>
        <authorList>
            <person name="Counts J.A."/>
            <person name="Kelly R.M."/>
        </authorList>
    </citation>
    <scope>NUCLEOTIDE SEQUENCE [LARGE SCALE GENOMIC DNA]</scope>
    <source>
        <strain evidence="2 3">DSM 6482</strain>
    </source>
</reference>
<accession>A0A6A9QLK4</accession>
<feature type="transmembrane region" description="Helical" evidence="1">
    <location>
        <begin position="135"/>
        <end position="155"/>
    </location>
</feature>